<dbReference type="SUPFAM" id="SSF48208">
    <property type="entry name" value="Six-hairpin glycosidases"/>
    <property type="match status" value="1"/>
</dbReference>
<dbReference type="Proteomes" id="UP000199492">
    <property type="component" value="Unassembled WGS sequence"/>
</dbReference>
<keyword evidence="3 4" id="KW-0413">Isomerase</keyword>
<dbReference type="PANTHER" id="PTHR15108">
    <property type="entry name" value="N-ACYLGLUCOSAMINE-2-EPIMERASE"/>
    <property type="match status" value="1"/>
</dbReference>
<comment type="catalytic activity">
    <reaction evidence="1 4">
        <text>D-cellobiose = beta-D-glucosyl-(1-&gt;4)-D-mannopyranose</text>
        <dbReference type="Rhea" id="RHEA:23384"/>
        <dbReference type="ChEBI" id="CHEBI:17057"/>
        <dbReference type="ChEBI" id="CHEBI:47931"/>
        <dbReference type="EC" id="5.1.3.11"/>
    </reaction>
</comment>
<dbReference type="OrthoDB" id="618431at2"/>
<reference evidence="6" key="1">
    <citation type="submission" date="2016-10" db="EMBL/GenBank/DDBJ databases">
        <authorList>
            <person name="Varghese N."/>
            <person name="Submissions S."/>
        </authorList>
    </citation>
    <scope>NUCLEOTIDE SEQUENCE [LARGE SCALE GENOMIC DNA]</scope>
    <source>
        <strain evidence="6">DSM 15363</strain>
    </source>
</reference>
<keyword evidence="6" id="KW-1185">Reference proteome</keyword>
<dbReference type="EC" id="5.1.3.11" evidence="4"/>
<organism evidence="5 6">
    <name type="scientific">Winogradskyella thalassocola</name>
    <dbReference type="NCBI Taxonomy" id="262004"/>
    <lineage>
        <taxon>Bacteria</taxon>
        <taxon>Pseudomonadati</taxon>
        <taxon>Bacteroidota</taxon>
        <taxon>Flavobacteriia</taxon>
        <taxon>Flavobacteriales</taxon>
        <taxon>Flavobacteriaceae</taxon>
        <taxon>Winogradskyella</taxon>
    </lineage>
</organism>
<dbReference type="InterPro" id="IPR012341">
    <property type="entry name" value="6hp_glycosidase-like_sf"/>
</dbReference>
<dbReference type="Gene3D" id="1.50.10.10">
    <property type="match status" value="1"/>
</dbReference>
<evidence type="ECO:0000256" key="1">
    <source>
        <dbReference type="ARBA" id="ARBA00001470"/>
    </source>
</evidence>
<dbReference type="STRING" id="262004.SAMN04489796_1011107"/>
<dbReference type="EMBL" id="FNCZ01000001">
    <property type="protein sequence ID" value="SDG98899.1"/>
    <property type="molecule type" value="Genomic_DNA"/>
</dbReference>
<dbReference type="AlphaFoldDB" id="A0A1G7YRT3"/>
<evidence type="ECO:0000256" key="4">
    <source>
        <dbReference type="HAMAP-Rule" id="MF_00929"/>
    </source>
</evidence>
<evidence type="ECO:0000256" key="2">
    <source>
        <dbReference type="ARBA" id="ARBA00008558"/>
    </source>
</evidence>
<dbReference type="InterPro" id="IPR010819">
    <property type="entry name" value="AGE/CE"/>
</dbReference>
<dbReference type="InterPro" id="IPR008928">
    <property type="entry name" value="6-hairpin_glycosidase_sf"/>
</dbReference>
<dbReference type="RefSeq" id="WP_092466551.1">
    <property type="nucleotide sequence ID" value="NZ_FNCZ01000001.1"/>
</dbReference>
<evidence type="ECO:0000313" key="5">
    <source>
        <dbReference type="EMBL" id="SDG98899.1"/>
    </source>
</evidence>
<dbReference type="GO" id="GO:0047736">
    <property type="term" value="F:cellobiose epimerase activity"/>
    <property type="evidence" value="ECO:0007669"/>
    <property type="project" value="UniProtKB-UniRule"/>
</dbReference>
<sequence length="395" mass="46259">MSKPYQQLQNECKIELGNILEYWCKNTLDQKYGGFFGQINHFNVVIPEASKGIILNSRILWSFSAVSNHFQTETYNDFCDRAYNYLKTHFNDTISKGVFWELDYLGNPINKRKQVYAQAFSIYALSEYYILSKNEAAKDWAIELFNLIEKHAKDEHSGYLEAFNEDWSPIEDMRLSDKDMNAEKTMNTHLHILEAYTSLLKIYDHQNLKDSLTTSVNLFQNKFLNSNNHYDLFFDENWNLLSNTVSYGHDIETTWLVLEAAKALNNDALLKDAKATAIQVANTFLEEAIDSEGAVINEKNLNTNHKDTDRHWWPQVEALVGLKYAYDIKKDKKYIDSSLKIWEFTKKYIIDHENGEWYFRVDKKGKPYTEEDKVSMWKAPYHTSRALIILSNNCK</sequence>
<dbReference type="Pfam" id="PF07221">
    <property type="entry name" value="GlcNAc_2-epim"/>
    <property type="match status" value="1"/>
</dbReference>
<comment type="similarity">
    <text evidence="2">Belongs to the N-acylglucosamine 2-epimerase family.</text>
</comment>
<dbReference type="GO" id="GO:0005975">
    <property type="term" value="P:carbohydrate metabolic process"/>
    <property type="evidence" value="ECO:0007669"/>
    <property type="project" value="InterPro"/>
</dbReference>
<proteinExistence type="inferred from homology"/>
<evidence type="ECO:0000256" key="3">
    <source>
        <dbReference type="ARBA" id="ARBA00023235"/>
    </source>
</evidence>
<protein>
    <recommendedName>
        <fullName evidence="4">Cellobiose 2-epimerase</fullName>
        <shortName evidence="4">CE</shortName>
        <ecNumber evidence="4">5.1.3.11</ecNumber>
    </recommendedName>
</protein>
<evidence type="ECO:0000313" key="6">
    <source>
        <dbReference type="Proteomes" id="UP000199492"/>
    </source>
</evidence>
<dbReference type="HAMAP" id="MF_00929">
    <property type="entry name" value="Cellobiose_2_epim"/>
    <property type="match status" value="1"/>
</dbReference>
<name>A0A1G7YRT3_9FLAO</name>
<dbReference type="InterPro" id="IPR028584">
    <property type="entry name" value="Cellobiose_2_epim"/>
</dbReference>
<comment type="function">
    <text evidence="4">Catalyzes the reversible epimerization of cellobiose to 4-O-beta-D-glucopyranosyl-D-mannose (Glc-Man).</text>
</comment>
<gene>
    <name evidence="5" type="ORF">SAMN04489796_1011107</name>
</gene>
<accession>A0A1G7YRT3</accession>
<comment type="similarity">
    <text evidence="4">Belongs to the cellobiose 2-epimerase family.</text>
</comment>